<feature type="transmembrane region" description="Helical" evidence="1">
    <location>
        <begin position="145"/>
        <end position="168"/>
    </location>
</feature>
<dbReference type="eggNOG" id="ENOG502SQR7">
    <property type="taxonomic scope" value="Eukaryota"/>
</dbReference>
<name>S8G7W3_FOMSC</name>
<dbReference type="HOGENOM" id="CLU_044614_3_0_1"/>
<protein>
    <submittedName>
        <fullName evidence="2">Uncharacterized protein</fullName>
    </submittedName>
</protein>
<reference evidence="2 3" key="1">
    <citation type="journal article" date="2012" name="Science">
        <title>The Paleozoic origin of enzymatic lignin decomposition reconstructed from 31 fungal genomes.</title>
        <authorList>
            <person name="Floudas D."/>
            <person name="Binder M."/>
            <person name="Riley R."/>
            <person name="Barry K."/>
            <person name="Blanchette R.A."/>
            <person name="Henrissat B."/>
            <person name="Martinez A.T."/>
            <person name="Otillar R."/>
            <person name="Spatafora J.W."/>
            <person name="Yadav J.S."/>
            <person name="Aerts A."/>
            <person name="Benoit I."/>
            <person name="Boyd A."/>
            <person name="Carlson A."/>
            <person name="Copeland A."/>
            <person name="Coutinho P.M."/>
            <person name="de Vries R.P."/>
            <person name="Ferreira P."/>
            <person name="Findley K."/>
            <person name="Foster B."/>
            <person name="Gaskell J."/>
            <person name="Glotzer D."/>
            <person name="Gorecki P."/>
            <person name="Heitman J."/>
            <person name="Hesse C."/>
            <person name="Hori C."/>
            <person name="Igarashi K."/>
            <person name="Jurgens J.A."/>
            <person name="Kallen N."/>
            <person name="Kersten P."/>
            <person name="Kohler A."/>
            <person name="Kuees U."/>
            <person name="Kumar T.K.A."/>
            <person name="Kuo A."/>
            <person name="LaButti K."/>
            <person name="Larrondo L.F."/>
            <person name="Lindquist E."/>
            <person name="Ling A."/>
            <person name="Lombard V."/>
            <person name="Lucas S."/>
            <person name="Lundell T."/>
            <person name="Martin R."/>
            <person name="McLaughlin D.J."/>
            <person name="Morgenstern I."/>
            <person name="Morin E."/>
            <person name="Murat C."/>
            <person name="Nagy L.G."/>
            <person name="Nolan M."/>
            <person name="Ohm R.A."/>
            <person name="Patyshakuliyeva A."/>
            <person name="Rokas A."/>
            <person name="Ruiz-Duenas F.J."/>
            <person name="Sabat G."/>
            <person name="Salamov A."/>
            <person name="Samejima M."/>
            <person name="Schmutz J."/>
            <person name="Slot J.C."/>
            <person name="St John F."/>
            <person name="Stenlid J."/>
            <person name="Sun H."/>
            <person name="Sun S."/>
            <person name="Syed K."/>
            <person name="Tsang A."/>
            <person name="Wiebenga A."/>
            <person name="Young D."/>
            <person name="Pisabarro A."/>
            <person name="Eastwood D.C."/>
            <person name="Martin F."/>
            <person name="Cullen D."/>
            <person name="Grigoriev I.V."/>
            <person name="Hibbett D.S."/>
        </authorList>
    </citation>
    <scope>NUCLEOTIDE SEQUENCE</scope>
    <source>
        <strain evidence="3">FP-58527</strain>
    </source>
</reference>
<feature type="transmembrane region" description="Helical" evidence="1">
    <location>
        <begin position="188"/>
        <end position="208"/>
    </location>
</feature>
<accession>S8G7W3</accession>
<feature type="transmembrane region" description="Helical" evidence="1">
    <location>
        <begin position="263"/>
        <end position="281"/>
    </location>
</feature>
<feature type="transmembrane region" description="Helical" evidence="1">
    <location>
        <begin position="62"/>
        <end position="83"/>
    </location>
</feature>
<gene>
    <name evidence="2" type="ORF">FOMPIDRAFT_1044666</name>
</gene>
<keyword evidence="1" id="KW-0812">Transmembrane</keyword>
<dbReference type="STRING" id="743788.S8G7W3"/>
<dbReference type="OrthoDB" id="3346544at2759"/>
<organism evidence="2 3">
    <name type="scientific">Fomitopsis schrenkii</name>
    <name type="common">Brown rot fungus</name>
    <dbReference type="NCBI Taxonomy" id="2126942"/>
    <lineage>
        <taxon>Eukaryota</taxon>
        <taxon>Fungi</taxon>
        <taxon>Dikarya</taxon>
        <taxon>Basidiomycota</taxon>
        <taxon>Agaricomycotina</taxon>
        <taxon>Agaricomycetes</taxon>
        <taxon>Polyporales</taxon>
        <taxon>Fomitopsis</taxon>
    </lineage>
</organism>
<keyword evidence="1" id="KW-1133">Transmembrane helix</keyword>
<keyword evidence="1" id="KW-0472">Membrane</keyword>
<proteinExistence type="predicted"/>
<dbReference type="AlphaFoldDB" id="S8G7W3"/>
<evidence type="ECO:0000256" key="1">
    <source>
        <dbReference type="SAM" id="Phobius"/>
    </source>
</evidence>
<feature type="transmembrane region" description="Helical" evidence="1">
    <location>
        <begin position="24"/>
        <end position="42"/>
    </location>
</feature>
<feature type="transmembrane region" description="Helical" evidence="1">
    <location>
        <begin position="103"/>
        <end position="133"/>
    </location>
</feature>
<evidence type="ECO:0000313" key="3">
    <source>
        <dbReference type="Proteomes" id="UP000015241"/>
    </source>
</evidence>
<keyword evidence="3" id="KW-1185">Reference proteome</keyword>
<dbReference type="EMBL" id="KE504122">
    <property type="protein sequence ID" value="EPT06205.1"/>
    <property type="molecule type" value="Genomic_DNA"/>
</dbReference>
<evidence type="ECO:0000313" key="2">
    <source>
        <dbReference type="EMBL" id="EPT06205.1"/>
    </source>
</evidence>
<sequence length="435" mass="48213">MAIEDDPAIVQLIPINLATICMESFLYGLFFVLYGTSTYVLVRQGQQKMASEGQRSRMNSVYRAPMFLAAHFIFLTVTSHWVLTVYRLFQAFVNYRGGTQAMFYYASMAFTSEVARVALLVSTVLVSDATIIYRLYIIWGYNKLVIIPPLLTWCGLMGISVGVCWQFSKYKIGDIVYTGPLGHWITADGLTTLVTNVYCSACISYRVFRARRKARKHPSLASPNLLSALAILVESAALHTAWNAVFLASFQRAIPFQFSAIDLWSPIAGIAFMLINLRVALGWAQRAHWHQSGGGSSFAIGVASGQPTSQTWKRTSYGFAPDTPSAPFGPGAAYTAHPQRTRRSARFSYLSDWEPSHRPERLSYAGAAGSALNPWQDQPWVIHAQPHPYALAANEEIAEVGSRPLARVPLAVNVRRVVDRKADEEKSGWVVGEAV</sequence>
<dbReference type="InParanoid" id="S8G7W3"/>
<dbReference type="Proteomes" id="UP000015241">
    <property type="component" value="Unassembled WGS sequence"/>
</dbReference>
<feature type="transmembrane region" description="Helical" evidence="1">
    <location>
        <begin position="229"/>
        <end position="251"/>
    </location>
</feature>